<keyword evidence="2" id="KW-1185">Reference proteome</keyword>
<dbReference type="Proteomes" id="UP000680206">
    <property type="component" value="Unassembled WGS sequence"/>
</dbReference>
<dbReference type="RefSeq" id="WP_208245090.1">
    <property type="nucleotide sequence ID" value="NZ_JAGEPF010000018.1"/>
</dbReference>
<accession>A0ABS3RZE6</accession>
<reference evidence="1 2" key="1">
    <citation type="submission" date="2021-03" db="EMBL/GenBank/DDBJ databases">
        <title>Actinomadura violae sp. nov., isolated from lichen in Thailand.</title>
        <authorList>
            <person name="Kanchanasin P."/>
            <person name="Saeng-In P."/>
            <person name="Phongsopitanun W."/>
            <person name="Yuki M."/>
            <person name="Kudo T."/>
            <person name="Ohkuma M."/>
            <person name="Tanasupawat S."/>
        </authorList>
    </citation>
    <scope>NUCLEOTIDE SEQUENCE [LARGE SCALE GENOMIC DNA]</scope>
    <source>
        <strain evidence="1 2">LCR2-06</strain>
    </source>
</reference>
<evidence type="ECO:0000313" key="2">
    <source>
        <dbReference type="Proteomes" id="UP000680206"/>
    </source>
</evidence>
<comment type="caution">
    <text evidence="1">The sequence shown here is derived from an EMBL/GenBank/DDBJ whole genome shotgun (WGS) entry which is preliminary data.</text>
</comment>
<protein>
    <recommendedName>
        <fullName evidence="3">Minor tail protein</fullName>
    </recommendedName>
</protein>
<sequence>MAPVNPPTWQQAGTYSAKNDRQLIASLLTPASEYGALGSRPGFVPAPATGGMLVHQRTTPDMKVTVEPGPVFINATSSLGGMYACRNDAAYDVTVAAAHATLNRLDLVIARVYDAVDDVGALNQFTIEVLTGTPAAAPSRPDMPQQSFALAELSITAGLTAVTNAKINDLRRLTVALGGILPVNDVYAMPPNPYPGQKVWRRDLSAEMIYDGTNWQTLSYGVWTSYTPTWGSGGTQPVLGNGAATGRYYLVGKTCSMFAHIRLGSTSTVGTGTYTVSLPFTPRSGEPSQFLISRMLDGSAGAAWAGQAYLGSNKPNLTYQGTTSLVSVNPTQPFTFANTDELQVFGTYEIA</sequence>
<dbReference type="EMBL" id="JAGEPF010000018">
    <property type="protein sequence ID" value="MBO2461663.1"/>
    <property type="molecule type" value="Genomic_DNA"/>
</dbReference>
<evidence type="ECO:0000313" key="1">
    <source>
        <dbReference type="EMBL" id="MBO2461663.1"/>
    </source>
</evidence>
<gene>
    <name evidence="1" type="ORF">J4709_29250</name>
</gene>
<proteinExistence type="predicted"/>
<name>A0ABS3RZE6_9ACTN</name>
<evidence type="ECO:0008006" key="3">
    <source>
        <dbReference type="Google" id="ProtNLM"/>
    </source>
</evidence>
<organism evidence="1 2">
    <name type="scientific">Actinomadura violacea</name>
    <dbReference type="NCBI Taxonomy" id="2819934"/>
    <lineage>
        <taxon>Bacteria</taxon>
        <taxon>Bacillati</taxon>
        <taxon>Actinomycetota</taxon>
        <taxon>Actinomycetes</taxon>
        <taxon>Streptosporangiales</taxon>
        <taxon>Thermomonosporaceae</taxon>
        <taxon>Actinomadura</taxon>
    </lineage>
</organism>